<dbReference type="RefSeq" id="WP_269886158.1">
    <property type="nucleotide sequence ID" value="NZ_JAQAGZ010000045.1"/>
</dbReference>
<dbReference type="CDD" id="cd12797">
    <property type="entry name" value="M23_peptidase"/>
    <property type="match status" value="1"/>
</dbReference>
<dbReference type="Gene3D" id="3.10.350.10">
    <property type="entry name" value="LysM domain"/>
    <property type="match status" value="1"/>
</dbReference>
<dbReference type="InterPro" id="IPR036779">
    <property type="entry name" value="LysM_dom_sf"/>
</dbReference>
<dbReference type="SUPFAM" id="SSF51261">
    <property type="entry name" value="Duplicated hybrid motif"/>
    <property type="match status" value="1"/>
</dbReference>
<dbReference type="SUPFAM" id="SSF54106">
    <property type="entry name" value="LysM domain"/>
    <property type="match status" value="1"/>
</dbReference>
<dbReference type="PROSITE" id="PS51109">
    <property type="entry name" value="G5"/>
    <property type="match status" value="1"/>
</dbReference>
<dbReference type="InterPro" id="IPR011098">
    <property type="entry name" value="G5_dom"/>
</dbReference>
<dbReference type="InterPro" id="IPR011055">
    <property type="entry name" value="Dup_hybrid_motif"/>
</dbReference>
<dbReference type="SMART" id="SM00257">
    <property type="entry name" value="LysM"/>
    <property type="match status" value="1"/>
</dbReference>
<comment type="caution">
    <text evidence="6">The sequence shown here is derived from an EMBL/GenBank/DDBJ whole genome shotgun (WGS) entry which is preliminary data.</text>
</comment>
<keyword evidence="3" id="KW-1133">Transmembrane helix</keyword>
<evidence type="ECO:0000256" key="2">
    <source>
        <dbReference type="SAM" id="MobiDB-lite"/>
    </source>
</evidence>
<proteinExistence type="predicted"/>
<dbReference type="InterPro" id="IPR016047">
    <property type="entry name" value="M23ase_b-sheet_dom"/>
</dbReference>
<dbReference type="Proteomes" id="UP001527882">
    <property type="component" value="Unassembled WGS sequence"/>
</dbReference>
<keyword evidence="3" id="KW-0812">Transmembrane</keyword>
<evidence type="ECO:0000259" key="5">
    <source>
        <dbReference type="PROSITE" id="PS51782"/>
    </source>
</evidence>
<evidence type="ECO:0000256" key="1">
    <source>
        <dbReference type="ARBA" id="ARBA00022729"/>
    </source>
</evidence>
<keyword evidence="1" id="KW-0732">Signal</keyword>
<feature type="region of interest" description="Disordered" evidence="2">
    <location>
        <begin position="28"/>
        <end position="47"/>
    </location>
</feature>
<dbReference type="Gene3D" id="2.20.230.10">
    <property type="entry name" value="Resuscitation-promoting factor rpfb"/>
    <property type="match status" value="1"/>
</dbReference>
<dbReference type="PROSITE" id="PS51782">
    <property type="entry name" value="LYSM"/>
    <property type="match status" value="1"/>
</dbReference>
<sequence length="528" mass="57377">MTFFKGTDRIKELIAKVRLQGSGKRSADSALETTADPAQDAAAQGKPQASATVKIKNQVLLHKWMIVRTVTAMGFIAAVVWSGNQYVKANMIELVHVYANGQEIGVVSDENKVLQFEAEKKQQLSGSSQDVRMVVKVPEVTFMHERAFNSKADDQKVLSELGALYSAQPVGVVLLVDGKRVGVLRDMTTADKMLDQIKANAIANMQKKKDPGKVGILSASPAGASAAPAELETAEFVQKVELNEVSIDPKELVKPEDLQKKLETGDVQPTKYTVEKGDCVGCIAKKLNIPKQVIYQNNPSISDDMIKVGQQLDLTVLQPTLAVRTVEKVVENQEIQYETEYKQDDSMRLGTNQIISPGKNGLKKVTIELTKVNGLMADEKVLSEEVVQEPVKAVAVKGTKVVKGEGSGKFAWPVAGATITSTFGMRWGAFHKGVDLVGNRNITASDNGKVVFAGVKEGYGNCIIVDHMNGYRTLYGHLSQILTSNGKIVEKGEKIGIMGSTGDSTGVHLHFEVQRGETPDNPLKYLNR</sequence>
<dbReference type="Pfam" id="PF01551">
    <property type="entry name" value="Peptidase_M23"/>
    <property type="match status" value="1"/>
</dbReference>
<feature type="domain" description="LysM" evidence="5">
    <location>
        <begin position="270"/>
        <end position="314"/>
    </location>
</feature>
<keyword evidence="3" id="KW-0472">Membrane</keyword>
<gene>
    <name evidence="6" type="ORF">O9H85_35970</name>
</gene>
<accession>A0ABT4QL83</accession>
<feature type="compositionally biased region" description="Low complexity" evidence="2">
    <location>
        <begin position="35"/>
        <end position="47"/>
    </location>
</feature>
<evidence type="ECO:0000259" key="4">
    <source>
        <dbReference type="PROSITE" id="PS51109"/>
    </source>
</evidence>
<protein>
    <submittedName>
        <fullName evidence="6">M23 family metallopeptidase</fullName>
    </submittedName>
</protein>
<evidence type="ECO:0000313" key="6">
    <source>
        <dbReference type="EMBL" id="MCZ8517629.1"/>
    </source>
</evidence>
<feature type="domain" description="G5" evidence="4">
    <location>
        <begin position="320"/>
        <end position="401"/>
    </location>
</feature>
<dbReference type="Pfam" id="PF07501">
    <property type="entry name" value="G5"/>
    <property type="match status" value="1"/>
</dbReference>
<dbReference type="PANTHER" id="PTHR21666:SF270">
    <property type="entry name" value="MUREIN HYDROLASE ACTIVATOR ENVC"/>
    <property type="match status" value="1"/>
</dbReference>
<name>A0ABT4QL83_9BACL</name>
<dbReference type="Pfam" id="PF01476">
    <property type="entry name" value="LysM"/>
    <property type="match status" value="1"/>
</dbReference>
<dbReference type="Gene3D" id="2.70.70.10">
    <property type="entry name" value="Glucose Permease (Domain IIA)"/>
    <property type="match status" value="1"/>
</dbReference>
<dbReference type="EMBL" id="JAQAGZ010000045">
    <property type="protein sequence ID" value="MCZ8517629.1"/>
    <property type="molecule type" value="Genomic_DNA"/>
</dbReference>
<evidence type="ECO:0000313" key="7">
    <source>
        <dbReference type="Proteomes" id="UP001527882"/>
    </source>
</evidence>
<reference evidence="6 7" key="1">
    <citation type="submission" date="2022-12" db="EMBL/GenBank/DDBJ databases">
        <title>Draft genome sequence of Paenibacillus sp. dW9.</title>
        <authorList>
            <person name="Choi E.-W."/>
            <person name="Kim D.-U."/>
        </authorList>
    </citation>
    <scope>NUCLEOTIDE SEQUENCE [LARGE SCALE GENOMIC DNA]</scope>
    <source>
        <strain evidence="7">dW9</strain>
    </source>
</reference>
<dbReference type="SMART" id="SM01208">
    <property type="entry name" value="G5"/>
    <property type="match status" value="1"/>
</dbReference>
<organism evidence="6 7">
    <name type="scientific">Paenibacillus gyeongsangnamensis</name>
    <dbReference type="NCBI Taxonomy" id="3388067"/>
    <lineage>
        <taxon>Bacteria</taxon>
        <taxon>Bacillati</taxon>
        <taxon>Bacillota</taxon>
        <taxon>Bacilli</taxon>
        <taxon>Bacillales</taxon>
        <taxon>Paenibacillaceae</taxon>
        <taxon>Paenibacillus</taxon>
    </lineage>
</organism>
<dbReference type="InterPro" id="IPR018392">
    <property type="entry name" value="LysM"/>
</dbReference>
<dbReference type="PANTHER" id="PTHR21666">
    <property type="entry name" value="PEPTIDASE-RELATED"/>
    <property type="match status" value="1"/>
</dbReference>
<keyword evidence="7" id="KW-1185">Reference proteome</keyword>
<feature type="transmembrane region" description="Helical" evidence="3">
    <location>
        <begin position="64"/>
        <end position="83"/>
    </location>
</feature>
<evidence type="ECO:0000256" key="3">
    <source>
        <dbReference type="SAM" id="Phobius"/>
    </source>
</evidence>
<dbReference type="CDD" id="cd00118">
    <property type="entry name" value="LysM"/>
    <property type="match status" value="1"/>
</dbReference>
<dbReference type="InterPro" id="IPR050570">
    <property type="entry name" value="Cell_wall_metabolism_enzyme"/>
</dbReference>